<dbReference type="GO" id="GO:0030288">
    <property type="term" value="C:outer membrane-bounded periplasmic space"/>
    <property type="evidence" value="ECO:0007669"/>
    <property type="project" value="TreeGrafter"/>
</dbReference>
<proteinExistence type="inferred from homology"/>
<accession>A0A5P9JSK8</accession>
<dbReference type="GO" id="GO:0030246">
    <property type="term" value="F:carbohydrate binding"/>
    <property type="evidence" value="ECO:0007669"/>
    <property type="project" value="InterPro"/>
</dbReference>
<feature type="signal peptide" evidence="7">
    <location>
        <begin position="1"/>
        <end position="23"/>
    </location>
</feature>
<dbReference type="GO" id="GO:0003824">
    <property type="term" value="F:catalytic activity"/>
    <property type="evidence" value="ECO:0007669"/>
    <property type="project" value="InterPro"/>
</dbReference>
<dbReference type="RefSeq" id="WP_152585029.1">
    <property type="nucleotide sequence ID" value="NZ_CP045423.1"/>
</dbReference>
<evidence type="ECO:0000256" key="6">
    <source>
        <dbReference type="SAM" id="MobiDB-lite"/>
    </source>
</evidence>
<dbReference type="InterPro" id="IPR011013">
    <property type="entry name" value="Gal_mutarotase_sf_dom"/>
</dbReference>
<dbReference type="InterPro" id="IPR007444">
    <property type="entry name" value="Glucan_biosyn_MdoG_C"/>
</dbReference>
<feature type="compositionally biased region" description="Polar residues" evidence="6">
    <location>
        <begin position="413"/>
        <end position="429"/>
    </location>
</feature>
<dbReference type="KEGG" id="mico:GDR74_03630"/>
<dbReference type="UniPathway" id="UPA00637"/>
<keyword evidence="5" id="KW-0574">Periplasm</keyword>
<dbReference type="GO" id="GO:0051274">
    <property type="term" value="P:beta-glucan biosynthetic process"/>
    <property type="evidence" value="ECO:0007669"/>
    <property type="project" value="TreeGrafter"/>
</dbReference>
<name>A0A5P9JSK8_9HYPH</name>
<comment type="subcellular location">
    <subcellularLocation>
        <location evidence="1">Periplasm</location>
    </subcellularLocation>
</comment>
<reference evidence="9 10" key="1">
    <citation type="submission" date="2019-10" db="EMBL/GenBank/DDBJ databases">
        <title>Isolation, Identification of Microvirga thermotolerans HR1, a novel thermophilic bacterium and Comparative Genomics of the genus Microvirga.</title>
        <authorList>
            <person name="Li J."/>
            <person name="Zhang W."/>
            <person name="Lin M."/>
            <person name="Wang J."/>
        </authorList>
    </citation>
    <scope>NUCLEOTIDE SEQUENCE [LARGE SCALE GENOMIC DNA]</scope>
    <source>
        <strain evidence="9 10">HR1</strain>
    </source>
</reference>
<evidence type="ECO:0000256" key="4">
    <source>
        <dbReference type="ARBA" id="ARBA00022729"/>
    </source>
</evidence>
<dbReference type="SUPFAM" id="SSF81296">
    <property type="entry name" value="E set domains"/>
    <property type="match status" value="1"/>
</dbReference>
<dbReference type="Pfam" id="PF04349">
    <property type="entry name" value="MdoG"/>
    <property type="match status" value="1"/>
</dbReference>
<dbReference type="EMBL" id="CP045423">
    <property type="protein sequence ID" value="QFU15383.1"/>
    <property type="molecule type" value="Genomic_DNA"/>
</dbReference>
<evidence type="ECO:0000256" key="2">
    <source>
        <dbReference type="ARBA" id="ARBA00005001"/>
    </source>
</evidence>
<dbReference type="PIRSF" id="PIRSF006281">
    <property type="entry name" value="MdoG"/>
    <property type="match status" value="1"/>
</dbReference>
<evidence type="ECO:0000313" key="10">
    <source>
        <dbReference type="Proteomes" id="UP000325614"/>
    </source>
</evidence>
<evidence type="ECO:0000313" key="9">
    <source>
        <dbReference type="EMBL" id="QFU15383.1"/>
    </source>
</evidence>
<dbReference type="PROSITE" id="PS51318">
    <property type="entry name" value="TAT"/>
    <property type="match status" value="1"/>
</dbReference>
<sequence>MTNLTRRIVLQSLLASVALPALAQQSGAPAPNPFRFEDVVRRARELAAQPYEPMTAQLPEPLNRLSFDDYRDIRFRPEKALLASSGGPFRMQLFHLGFLYQRPVTVNVLRDGVPTPVPYQKELFDYGHNRIEKPLPVNLGFAGFRLHYPLNSPKIFDEVIAFLGASYFRFLGTDQKYGASARGLAINVEGGEAEEFPHFREFWIDMPKPDSDQATIYALLDSPSVAGAYRFVLYPSKETTLDVTATLFPRKTIPNVGLAPLTSMFFEGENERRRTDDFRPELHDSDGLLMQSGAGEWIWRPLRNPSRKAISSFSDRNPRGFGLMQRDRVFENYQDLEAFYHRRPSYWVEPVGDWGEGRVELVEIPTPDETHDNIVAYWEPSRPLEAGQEVTVTYRLRALTTSNGMHPGGKAINTFQSPARNSGSNSPSDPTHRRFIIDFAGGDLAYYLSDPGLVQLIPTTTAGTITHTFVVPNEHTKGFRVAIDVKLEPGRSTDLRAFLKAGNKTLTETWTYPWAVE</sequence>
<keyword evidence="4 7" id="KW-0732">Signal</keyword>
<feature type="domain" description="Glucan biosynthesis periplasmic MdoG C-terminal" evidence="8">
    <location>
        <begin position="34"/>
        <end position="514"/>
    </location>
</feature>
<dbReference type="Gene3D" id="2.60.40.10">
    <property type="entry name" value="Immunoglobulins"/>
    <property type="match status" value="1"/>
</dbReference>
<evidence type="ECO:0000256" key="1">
    <source>
        <dbReference type="ARBA" id="ARBA00004418"/>
    </source>
</evidence>
<dbReference type="InterPro" id="IPR014756">
    <property type="entry name" value="Ig_E-set"/>
</dbReference>
<organism evidence="9 10">
    <name type="scientific">Microvirga thermotolerans</name>
    <dbReference type="NCBI Taxonomy" id="2651334"/>
    <lineage>
        <taxon>Bacteria</taxon>
        <taxon>Pseudomonadati</taxon>
        <taxon>Pseudomonadota</taxon>
        <taxon>Alphaproteobacteria</taxon>
        <taxon>Hyphomicrobiales</taxon>
        <taxon>Methylobacteriaceae</taxon>
        <taxon>Microvirga</taxon>
    </lineage>
</organism>
<evidence type="ECO:0000256" key="3">
    <source>
        <dbReference type="ARBA" id="ARBA00009284"/>
    </source>
</evidence>
<dbReference type="PANTHER" id="PTHR30504">
    <property type="entry name" value="GLUCANS BIOSYNTHESIS PROTEIN"/>
    <property type="match status" value="1"/>
</dbReference>
<dbReference type="SUPFAM" id="SSF74650">
    <property type="entry name" value="Galactose mutarotase-like"/>
    <property type="match status" value="1"/>
</dbReference>
<evidence type="ECO:0000256" key="7">
    <source>
        <dbReference type="SAM" id="SignalP"/>
    </source>
</evidence>
<dbReference type="PANTHER" id="PTHR30504:SF2">
    <property type="entry name" value="GLUCANS BIOSYNTHESIS PROTEIN G"/>
    <property type="match status" value="1"/>
</dbReference>
<dbReference type="Proteomes" id="UP000325614">
    <property type="component" value="Chromosome"/>
</dbReference>
<feature type="region of interest" description="Disordered" evidence="6">
    <location>
        <begin position="405"/>
        <end position="431"/>
    </location>
</feature>
<dbReference type="InterPro" id="IPR013783">
    <property type="entry name" value="Ig-like_fold"/>
</dbReference>
<dbReference type="InterPro" id="IPR014718">
    <property type="entry name" value="GH-type_carb-bd"/>
</dbReference>
<protein>
    <submittedName>
        <fullName evidence="9">Glucan biosynthesis protein G</fullName>
    </submittedName>
</protein>
<keyword evidence="10" id="KW-1185">Reference proteome</keyword>
<feature type="chain" id="PRO_5024806965" evidence="7">
    <location>
        <begin position="24"/>
        <end position="517"/>
    </location>
</feature>
<gene>
    <name evidence="9" type="ORF">GDR74_03630</name>
</gene>
<comment type="pathway">
    <text evidence="2">Glycan metabolism; osmoregulated periplasmic glucan (OPG) biosynthesis.</text>
</comment>
<evidence type="ECO:0000259" key="8">
    <source>
        <dbReference type="Pfam" id="PF04349"/>
    </source>
</evidence>
<dbReference type="Gene3D" id="2.70.98.10">
    <property type="match status" value="1"/>
</dbReference>
<evidence type="ECO:0000256" key="5">
    <source>
        <dbReference type="ARBA" id="ARBA00022764"/>
    </source>
</evidence>
<comment type="similarity">
    <text evidence="3">Belongs to the OpgD/OpgG family.</text>
</comment>
<dbReference type="InterPro" id="IPR014438">
    <property type="entry name" value="Glucan_biosyn_MdoG/MdoD"/>
</dbReference>
<dbReference type="InterPro" id="IPR006311">
    <property type="entry name" value="TAT_signal"/>
</dbReference>
<dbReference type="AlphaFoldDB" id="A0A5P9JSK8"/>
<dbReference type="FunFam" id="2.70.98.10:FF:000001">
    <property type="entry name" value="Glucans biosynthesis protein G"/>
    <property type="match status" value="1"/>
</dbReference>